<sequence>MKLALFVLGAVAAQYEYDDFGYKKKKNGASNPFHWKNGETDPCGCTNTPRNSPDAFGVCNMTATELANLPSNKQKVQRAHVRIWWTCPRTAEQGGDVSVLYTDRCKRLKKRPLSTTFPEWPSPCGDISGSCKCQNGMTTLMSEAAWAGASFECIDDGRKHSTYRITCADGTTSAEGRVKCKNNFVRRMNGDLRNFSCAGRGNKRG</sequence>
<keyword evidence="2" id="KW-1185">Reference proteome</keyword>
<dbReference type="EMBL" id="OU015568">
    <property type="protein sequence ID" value="CAG5086507.1"/>
    <property type="molecule type" value="Genomic_DNA"/>
</dbReference>
<gene>
    <name evidence="1" type="ORF">OKIOD_LOCUS2794</name>
</gene>
<evidence type="ECO:0000313" key="2">
    <source>
        <dbReference type="Proteomes" id="UP001158576"/>
    </source>
</evidence>
<proteinExistence type="predicted"/>
<accession>A0ABN7RZ25</accession>
<evidence type="ECO:0000313" key="1">
    <source>
        <dbReference type="EMBL" id="CAG5086507.1"/>
    </source>
</evidence>
<dbReference type="Proteomes" id="UP001158576">
    <property type="component" value="Chromosome PAR"/>
</dbReference>
<organism evidence="1 2">
    <name type="scientific">Oikopleura dioica</name>
    <name type="common">Tunicate</name>
    <dbReference type="NCBI Taxonomy" id="34765"/>
    <lineage>
        <taxon>Eukaryota</taxon>
        <taxon>Metazoa</taxon>
        <taxon>Chordata</taxon>
        <taxon>Tunicata</taxon>
        <taxon>Appendicularia</taxon>
        <taxon>Copelata</taxon>
        <taxon>Oikopleuridae</taxon>
        <taxon>Oikopleura</taxon>
    </lineage>
</organism>
<protein>
    <submittedName>
        <fullName evidence="1">Oidioi.mRNA.OKI2018_I69.PAR.g11236.t1.cds</fullName>
    </submittedName>
</protein>
<reference evidence="1 2" key="1">
    <citation type="submission" date="2021-04" db="EMBL/GenBank/DDBJ databases">
        <authorList>
            <person name="Bliznina A."/>
        </authorList>
    </citation>
    <scope>NUCLEOTIDE SEQUENCE [LARGE SCALE GENOMIC DNA]</scope>
</reference>
<name>A0ABN7RZ25_OIKDI</name>